<feature type="topological domain" description="Cytoplasmic" evidence="7">
    <location>
        <begin position="32"/>
        <end position="277"/>
    </location>
</feature>
<keyword evidence="5 7" id="KW-0472">Membrane</keyword>
<dbReference type="PATRIC" id="fig|1144748.3.peg.403"/>
<evidence type="ECO:0000256" key="3">
    <source>
        <dbReference type="ARBA" id="ARBA00022692"/>
    </source>
</evidence>
<dbReference type="Gene3D" id="1.10.3680.10">
    <property type="entry name" value="TerB-like"/>
    <property type="match status" value="1"/>
</dbReference>
<reference evidence="10" key="1">
    <citation type="submission" date="2015-08" db="EMBL/GenBank/DDBJ databases">
        <authorList>
            <person name="Kim K.M."/>
        </authorList>
    </citation>
    <scope>NUCLEOTIDE SEQUENCE [LARGE SCALE GENOMIC DNA]</scope>
    <source>
        <strain evidence="10">KCTC 23892</strain>
    </source>
</reference>
<dbReference type="InterPro" id="IPR050817">
    <property type="entry name" value="DjlA_DnaK_co-chaperone"/>
</dbReference>
<comment type="domain">
    <text evidence="7">The transmembrane domain is a dimerization domain.</text>
</comment>
<evidence type="ECO:0000259" key="8">
    <source>
        <dbReference type="PROSITE" id="PS50076"/>
    </source>
</evidence>
<dbReference type="STRING" id="1144748.KS2013_397"/>
<dbReference type="Proteomes" id="UP000094147">
    <property type="component" value="Chromosome"/>
</dbReference>
<dbReference type="CDD" id="cd06257">
    <property type="entry name" value="DnaJ"/>
    <property type="match status" value="1"/>
</dbReference>
<keyword evidence="4 7" id="KW-1133">Transmembrane helix</keyword>
<organism evidence="9 10">
    <name type="scientific">Kangiella sediminilitoris</name>
    <dbReference type="NCBI Taxonomy" id="1144748"/>
    <lineage>
        <taxon>Bacteria</taxon>
        <taxon>Pseudomonadati</taxon>
        <taxon>Pseudomonadota</taxon>
        <taxon>Gammaproteobacteria</taxon>
        <taxon>Kangiellales</taxon>
        <taxon>Kangiellaceae</taxon>
        <taxon>Kangiella</taxon>
    </lineage>
</organism>
<dbReference type="FunFam" id="1.10.287.110:FF:000011">
    <property type="entry name" value="Co-chaperone protein DjlA"/>
    <property type="match status" value="1"/>
</dbReference>
<evidence type="ECO:0000256" key="5">
    <source>
        <dbReference type="ARBA" id="ARBA00023136"/>
    </source>
</evidence>
<dbReference type="InterPro" id="IPR023749">
    <property type="entry name" value="DjlA"/>
</dbReference>
<dbReference type="CDD" id="cd07316">
    <property type="entry name" value="terB_like_DjlA"/>
    <property type="match status" value="1"/>
</dbReference>
<dbReference type="AlphaFoldDB" id="A0A1B3B8M3"/>
<evidence type="ECO:0000256" key="1">
    <source>
        <dbReference type="ARBA" id="ARBA00022475"/>
    </source>
</evidence>
<dbReference type="SMART" id="SM00271">
    <property type="entry name" value="DnaJ"/>
    <property type="match status" value="1"/>
</dbReference>
<dbReference type="InterPro" id="IPR001623">
    <property type="entry name" value="DnaJ_domain"/>
</dbReference>
<dbReference type="EMBL" id="CP012418">
    <property type="protein sequence ID" value="AOE49121.1"/>
    <property type="molecule type" value="Genomic_DNA"/>
</dbReference>
<dbReference type="Pfam" id="PF00226">
    <property type="entry name" value="DnaJ"/>
    <property type="match status" value="1"/>
</dbReference>
<dbReference type="OrthoDB" id="9782583at2"/>
<sequence length="277" mass="31052">MSWFGKVIGGVLGFSLGGGPLGAIIGAVLGHQLDKKSDDYQERYAPGDQERVQAAFFTATFSVMGHIAKADGQVTQNEIRHAENVMQRMGLDSEARKFAIDLFHQGKSSDFDLESVVDQFKKECHRRRNLMQMFLEVQITMALADGSMHEHERAVLHRVGKHLGFANFMIDQLIKMVQAQQRFYSYSQQQGHAGGGHGGTYQQAPDAPSVDQAYEVLGVKGSDDQKTIKRAYRRLMSQHHPDKLVAKGLPEEMIKMANEKTQEIKAAYELIKKSRGW</sequence>
<keyword evidence="10" id="KW-1185">Reference proteome</keyword>
<dbReference type="Gene3D" id="1.10.287.110">
    <property type="entry name" value="DnaJ domain"/>
    <property type="match status" value="1"/>
</dbReference>
<dbReference type="InterPro" id="IPR029024">
    <property type="entry name" value="TerB-like"/>
</dbReference>
<proteinExistence type="inferred from homology"/>
<protein>
    <recommendedName>
        <fullName evidence="7">Co-chaperone protein DjlA</fullName>
    </recommendedName>
</protein>
<evidence type="ECO:0000313" key="9">
    <source>
        <dbReference type="EMBL" id="AOE49121.1"/>
    </source>
</evidence>
<dbReference type="PRINTS" id="PR00625">
    <property type="entry name" value="JDOMAIN"/>
</dbReference>
<dbReference type="InterPro" id="IPR036869">
    <property type="entry name" value="J_dom_sf"/>
</dbReference>
<evidence type="ECO:0000313" key="10">
    <source>
        <dbReference type="Proteomes" id="UP000094147"/>
    </source>
</evidence>
<keyword evidence="9" id="KW-0346">Stress response</keyword>
<dbReference type="KEGG" id="ksd:KS2013_397"/>
<evidence type="ECO:0000256" key="7">
    <source>
        <dbReference type="HAMAP-Rule" id="MF_01153"/>
    </source>
</evidence>
<evidence type="ECO:0000256" key="2">
    <source>
        <dbReference type="ARBA" id="ARBA00022519"/>
    </source>
</evidence>
<comment type="subcellular location">
    <subcellularLocation>
        <location evidence="7">Cell inner membrane</location>
        <topology evidence="7">Single-pass type III membrane protein</topology>
    </subcellularLocation>
</comment>
<name>A0A1B3B8M3_9GAMM</name>
<comment type="function">
    <text evidence="7">Regulatory DnaK co-chaperone. Direct interaction between DnaK and DjlA is needed for the induction of the wcaABCDE operon, involved in the synthesis of a colanic acid polysaccharide capsule, possibly through activation of the RcsB/RcsC phosphotransfer signaling pathway. The colanic acid capsule may help the bacterium survive conditions outside the host.</text>
</comment>
<dbReference type="RefSeq" id="WP_068988938.1">
    <property type="nucleotide sequence ID" value="NZ_CP012418.1"/>
</dbReference>
<keyword evidence="6 7" id="KW-0143">Chaperone</keyword>
<dbReference type="SUPFAM" id="SSF46565">
    <property type="entry name" value="Chaperone J-domain"/>
    <property type="match status" value="1"/>
</dbReference>
<dbReference type="GO" id="GO:0005886">
    <property type="term" value="C:plasma membrane"/>
    <property type="evidence" value="ECO:0007669"/>
    <property type="project" value="UniProtKB-SubCell"/>
</dbReference>
<evidence type="ECO:0000256" key="4">
    <source>
        <dbReference type="ARBA" id="ARBA00022989"/>
    </source>
</evidence>
<dbReference type="Pfam" id="PF05099">
    <property type="entry name" value="TerB"/>
    <property type="match status" value="1"/>
</dbReference>
<dbReference type="HAMAP" id="MF_01153">
    <property type="entry name" value="DjlA"/>
    <property type="match status" value="1"/>
</dbReference>
<gene>
    <name evidence="7" type="primary">djlA</name>
    <name evidence="9" type="ORF">KS2013_397</name>
</gene>
<comment type="subunit">
    <text evidence="7">Homodimer.</text>
</comment>
<dbReference type="SUPFAM" id="SSF158682">
    <property type="entry name" value="TerB-like"/>
    <property type="match status" value="1"/>
</dbReference>
<keyword evidence="2 7" id="KW-0997">Cell inner membrane</keyword>
<dbReference type="PROSITE" id="PS50076">
    <property type="entry name" value="DNAJ_2"/>
    <property type="match status" value="1"/>
</dbReference>
<dbReference type="PANTHER" id="PTHR24074">
    <property type="entry name" value="CO-CHAPERONE PROTEIN DJLA"/>
    <property type="match status" value="1"/>
</dbReference>
<evidence type="ECO:0000256" key="6">
    <source>
        <dbReference type="ARBA" id="ARBA00023186"/>
    </source>
</evidence>
<dbReference type="InterPro" id="IPR007791">
    <property type="entry name" value="DjlA_N"/>
</dbReference>
<keyword evidence="3 7" id="KW-0812">Transmembrane</keyword>
<feature type="domain" description="J" evidence="8">
    <location>
        <begin position="212"/>
        <end position="276"/>
    </location>
</feature>
<feature type="topological domain" description="Periplasmic" evidence="7">
    <location>
        <begin position="1"/>
        <end position="6"/>
    </location>
</feature>
<keyword evidence="1 7" id="KW-1003">Cell membrane</keyword>
<accession>A0A1B3B8M3</accession>
<dbReference type="GO" id="GO:0051087">
    <property type="term" value="F:protein-folding chaperone binding"/>
    <property type="evidence" value="ECO:0007669"/>
    <property type="project" value="InterPro"/>
</dbReference>
<dbReference type="NCBIfam" id="NF006948">
    <property type="entry name" value="PRK09430.1"/>
    <property type="match status" value="1"/>
</dbReference>